<dbReference type="RefSeq" id="WP_160771890.1">
    <property type="nucleotide sequence ID" value="NZ_WTYV01000003.1"/>
</dbReference>
<proteinExistence type="predicted"/>
<evidence type="ECO:0008006" key="3">
    <source>
        <dbReference type="Google" id="ProtNLM"/>
    </source>
</evidence>
<gene>
    <name evidence="1" type="ORF">GRI99_09985</name>
</gene>
<dbReference type="InterPro" id="IPR009560">
    <property type="entry name" value="DUF1176"/>
</dbReference>
<evidence type="ECO:0000313" key="2">
    <source>
        <dbReference type="Proteomes" id="UP000466966"/>
    </source>
</evidence>
<organism evidence="1 2">
    <name type="scientific">Alteraurantiacibacter buctensis</name>
    <dbReference type="NCBI Taxonomy" id="1503981"/>
    <lineage>
        <taxon>Bacteria</taxon>
        <taxon>Pseudomonadati</taxon>
        <taxon>Pseudomonadota</taxon>
        <taxon>Alphaproteobacteria</taxon>
        <taxon>Sphingomonadales</taxon>
        <taxon>Erythrobacteraceae</taxon>
        <taxon>Alteraurantiacibacter</taxon>
    </lineage>
</organism>
<accession>A0A844YZS8</accession>
<keyword evidence="2" id="KW-1185">Reference proteome</keyword>
<protein>
    <recommendedName>
        <fullName evidence="3">DUF1176 domain-containing protein</fullName>
    </recommendedName>
</protein>
<comment type="caution">
    <text evidence="1">The sequence shown here is derived from an EMBL/GenBank/DDBJ whole genome shotgun (WGS) entry which is preliminary data.</text>
</comment>
<dbReference type="AlphaFoldDB" id="A0A844YZS8"/>
<name>A0A844YZS8_9SPHN</name>
<evidence type="ECO:0000313" key="1">
    <source>
        <dbReference type="EMBL" id="MXO71964.1"/>
    </source>
</evidence>
<dbReference type="Pfam" id="PF06674">
    <property type="entry name" value="DUF1176"/>
    <property type="match status" value="1"/>
</dbReference>
<dbReference type="Proteomes" id="UP000466966">
    <property type="component" value="Unassembled WGS sequence"/>
</dbReference>
<reference evidence="1 2" key="1">
    <citation type="submission" date="2019-12" db="EMBL/GenBank/DDBJ databases">
        <title>Genomic-based taxomic classification of the family Erythrobacteraceae.</title>
        <authorList>
            <person name="Xu L."/>
        </authorList>
    </citation>
    <scope>NUCLEOTIDE SEQUENCE [LARGE SCALE GENOMIC DNA]</scope>
    <source>
        <strain evidence="1 2">M0322</strain>
    </source>
</reference>
<dbReference type="OrthoDB" id="330924at2"/>
<sequence length="372" mass="40720">MAEQNLSPQAAATAGAMQAMGPGEAGDWVFTCDNRAWCTIIGHDGLAEPNRVVAHGTRSLALRLWVNPQGQVARLEFIPDEQVTDQPVAGIDCSSSFELAMPRLRGRAVTMPFSRGELAGTDLAAVVTHLRSGRVLAAVNPQTGALRLRLPWIGFADAMEQVRQRQRAIGRWLRRVRPDQREVQLRAITPVIVSGVPPVTAEQMDWCASGIDAADLHAFDLGPVGQLWQHTCTGDARNASVSRFFIHLGDGTEAQAFAQRGEMGLTVSDDGFFWPNRAPVLRLPGEMGQTTAQHGWFWPNARVEADFGVIRSVSYGMQGREDCGISAVWGWTGQEWVVVEQRIMTLCRGLAVSDWPVSWRRLSRSARAGSGE</sequence>
<dbReference type="EMBL" id="WTYV01000003">
    <property type="protein sequence ID" value="MXO71964.1"/>
    <property type="molecule type" value="Genomic_DNA"/>
</dbReference>